<evidence type="ECO:0000313" key="3">
    <source>
        <dbReference type="Proteomes" id="UP001642409"/>
    </source>
</evidence>
<name>A0AA86RBJ8_9EUKA</name>
<proteinExistence type="predicted"/>
<dbReference type="EMBL" id="CATOUU010001157">
    <property type="protein sequence ID" value="CAI9975001.1"/>
    <property type="molecule type" value="Genomic_DNA"/>
</dbReference>
<comment type="caution">
    <text evidence="1">The sequence shown here is derived from an EMBL/GenBank/DDBJ whole genome shotgun (WGS) entry which is preliminary data.</text>
</comment>
<dbReference type="Proteomes" id="UP001642409">
    <property type="component" value="Unassembled WGS sequence"/>
</dbReference>
<sequence>MDRVWLPRADKSMLSIQKNIASQQHSILFILVQNMCQKERCAKNILELEHQKQSTDQRTRLWCILLDFVNRLSYLNYLNLGIPSSAHKKLQPTNPNLATQKRDHKRISIAQLISEDYRAECLPKQPGLVWHLHQPNYLQKLSLQLSKDSRVSDYVLSFQTLSAM</sequence>
<reference evidence="2 3" key="2">
    <citation type="submission" date="2024-07" db="EMBL/GenBank/DDBJ databases">
        <authorList>
            <person name="Akdeniz Z."/>
        </authorList>
    </citation>
    <scope>NUCLEOTIDE SEQUENCE [LARGE SCALE GENOMIC DNA]</scope>
</reference>
<gene>
    <name evidence="2" type="ORF">HINF_LOCUS52837</name>
    <name evidence="1" type="ORF">HINF_LOCUS62646</name>
</gene>
<evidence type="ECO:0000313" key="2">
    <source>
        <dbReference type="EMBL" id="CAL6067043.1"/>
    </source>
</evidence>
<reference evidence="1" key="1">
    <citation type="submission" date="2023-06" db="EMBL/GenBank/DDBJ databases">
        <authorList>
            <person name="Kurt Z."/>
        </authorList>
    </citation>
    <scope>NUCLEOTIDE SEQUENCE</scope>
</reference>
<organism evidence="1">
    <name type="scientific">Hexamita inflata</name>
    <dbReference type="NCBI Taxonomy" id="28002"/>
    <lineage>
        <taxon>Eukaryota</taxon>
        <taxon>Metamonada</taxon>
        <taxon>Diplomonadida</taxon>
        <taxon>Hexamitidae</taxon>
        <taxon>Hexamitinae</taxon>
        <taxon>Hexamita</taxon>
    </lineage>
</organism>
<dbReference type="AlphaFoldDB" id="A0AA86RBJ8"/>
<evidence type="ECO:0000313" key="1">
    <source>
        <dbReference type="EMBL" id="CAI9975001.1"/>
    </source>
</evidence>
<keyword evidence="3" id="KW-1185">Reference proteome</keyword>
<protein>
    <submittedName>
        <fullName evidence="2">Hypothetical_protein</fullName>
    </submittedName>
</protein>
<dbReference type="EMBL" id="CAXDID020000265">
    <property type="protein sequence ID" value="CAL6067043.1"/>
    <property type="molecule type" value="Genomic_DNA"/>
</dbReference>
<accession>A0AA86RBJ8</accession>